<dbReference type="RefSeq" id="WP_115811259.1">
    <property type="nucleotide sequence ID" value="NZ_QUNI01000003.1"/>
</dbReference>
<name>A0A3E0EPI6_9FLAO</name>
<dbReference type="Proteomes" id="UP000257136">
    <property type="component" value="Unassembled WGS sequence"/>
</dbReference>
<dbReference type="GO" id="GO:0008972">
    <property type="term" value="F:phosphomethylpyrimidine kinase activity"/>
    <property type="evidence" value="ECO:0007669"/>
    <property type="project" value="InterPro"/>
</dbReference>
<dbReference type="CDD" id="cd01169">
    <property type="entry name" value="HMPP_kinase"/>
    <property type="match status" value="1"/>
</dbReference>
<dbReference type="PANTHER" id="PTHR20858:SF17">
    <property type="entry name" value="HYDROXYMETHYLPYRIMIDINE_PHOSPHOMETHYLPYRIMIDINE KINASE THI20-RELATED"/>
    <property type="match status" value="1"/>
</dbReference>
<keyword evidence="4" id="KW-0808">Transferase</keyword>
<feature type="domain" description="Pyridoxamine kinase/Phosphomethylpyrimidine kinase" evidence="3">
    <location>
        <begin position="15"/>
        <end position="256"/>
    </location>
</feature>
<dbReference type="OrthoDB" id="9810880at2"/>
<reference evidence="4 5" key="1">
    <citation type="submission" date="2018-08" db="EMBL/GenBank/DDBJ databases">
        <title>Genomic Encyclopedia of Archaeal and Bacterial Type Strains, Phase II (KMG-II): from individual species to whole genera.</title>
        <authorList>
            <person name="Goeker M."/>
        </authorList>
    </citation>
    <scope>NUCLEOTIDE SEQUENCE [LARGE SCALE GENOMIC DNA]</scope>
    <source>
        <strain evidence="4 5">DSM 100880</strain>
    </source>
</reference>
<accession>A0A3E0EPI6</accession>
<keyword evidence="4" id="KW-0418">Kinase</keyword>
<organism evidence="4 5">
    <name type="scientific">Flavobacterium aquicola</name>
    <dbReference type="NCBI Taxonomy" id="1682742"/>
    <lineage>
        <taxon>Bacteria</taxon>
        <taxon>Pseudomonadati</taxon>
        <taxon>Bacteroidota</taxon>
        <taxon>Flavobacteriia</taxon>
        <taxon>Flavobacteriales</taxon>
        <taxon>Flavobacteriaceae</taxon>
        <taxon>Flavobacterium</taxon>
    </lineage>
</organism>
<dbReference type="EMBL" id="QUNI01000003">
    <property type="protein sequence ID" value="REH00153.1"/>
    <property type="molecule type" value="Genomic_DNA"/>
</dbReference>
<dbReference type="InterPro" id="IPR013749">
    <property type="entry name" value="PM/HMP-P_kinase-1"/>
</dbReference>
<dbReference type="Gene3D" id="3.40.1190.20">
    <property type="match status" value="1"/>
</dbReference>
<evidence type="ECO:0000256" key="1">
    <source>
        <dbReference type="ARBA" id="ARBA00004948"/>
    </source>
</evidence>
<dbReference type="GO" id="GO:0008902">
    <property type="term" value="F:hydroxymethylpyrimidine kinase activity"/>
    <property type="evidence" value="ECO:0007669"/>
    <property type="project" value="UniProtKB-EC"/>
</dbReference>
<dbReference type="EC" id="2.7.1.49" evidence="2"/>
<evidence type="ECO:0000313" key="4">
    <source>
        <dbReference type="EMBL" id="REH00153.1"/>
    </source>
</evidence>
<evidence type="ECO:0000313" key="5">
    <source>
        <dbReference type="Proteomes" id="UP000257136"/>
    </source>
</evidence>
<comment type="caution">
    <text evidence="4">The sequence shown here is derived from an EMBL/GenBank/DDBJ whole genome shotgun (WGS) entry which is preliminary data.</text>
</comment>
<dbReference type="SUPFAM" id="SSF53613">
    <property type="entry name" value="Ribokinase-like"/>
    <property type="match status" value="1"/>
</dbReference>
<dbReference type="InterPro" id="IPR004399">
    <property type="entry name" value="HMP/HMP-P_kinase_dom"/>
</dbReference>
<protein>
    <recommendedName>
        <fullName evidence="2">hydroxymethylpyrimidine kinase</fullName>
        <ecNumber evidence="2">2.7.1.49</ecNumber>
    </recommendedName>
</protein>
<comment type="pathway">
    <text evidence="1">Cofactor biosynthesis; thiamine diphosphate biosynthesis.</text>
</comment>
<sequence>MSANRPIVLTIAGFDPSAGAGVLADIKTFEQHRVYGFAINTGNTIQTENEFFEMQWTDLAFVLKSLEKLFMNYTINAVKIGIVPSLEYLKEIVFAIKRLSPKTKIVWDTVLKSSTNFDFTTIGNRQDLNEILNQVDLITPNYDEIKIIFPDFTRLSCFISSLSPIRRESNEDFICSVLLKGGHNPNEMGVDYLYIDNEIHQLLPKTIECYEKHGSGCVLSAAITANIALEQNLKTACEKAKIYTENYLLSNSTKLGFHHV</sequence>
<evidence type="ECO:0000259" key="3">
    <source>
        <dbReference type="Pfam" id="PF08543"/>
    </source>
</evidence>
<dbReference type="InterPro" id="IPR029056">
    <property type="entry name" value="Ribokinase-like"/>
</dbReference>
<evidence type="ECO:0000256" key="2">
    <source>
        <dbReference type="ARBA" id="ARBA00012135"/>
    </source>
</evidence>
<dbReference type="AlphaFoldDB" id="A0A3E0EPI6"/>
<proteinExistence type="predicted"/>
<gene>
    <name evidence="4" type="ORF">C8P67_103126</name>
</gene>
<dbReference type="Pfam" id="PF08543">
    <property type="entry name" value="Phos_pyr_kin"/>
    <property type="match status" value="1"/>
</dbReference>
<keyword evidence="5" id="KW-1185">Reference proteome</keyword>
<dbReference type="GO" id="GO:0009228">
    <property type="term" value="P:thiamine biosynthetic process"/>
    <property type="evidence" value="ECO:0007669"/>
    <property type="project" value="InterPro"/>
</dbReference>
<dbReference type="PANTHER" id="PTHR20858">
    <property type="entry name" value="PHOSPHOMETHYLPYRIMIDINE KINASE"/>
    <property type="match status" value="1"/>
</dbReference>
<dbReference type="GO" id="GO:0005829">
    <property type="term" value="C:cytosol"/>
    <property type="evidence" value="ECO:0007669"/>
    <property type="project" value="TreeGrafter"/>
</dbReference>